<dbReference type="SUPFAM" id="SSF51322">
    <property type="entry name" value="Cyanovirin-N"/>
    <property type="match status" value="1"/>
</dbReference>
<organism evidence="3 4">
    <name type="scientific">Rhizoctonia solani</name>
    <dbReference type="NCBI Taxonomy" id="456999"/>
    <lineage>
        <taxon>Eukaryota</taxon>
        <taxon>Fungi</taxon>
        <taxon>Dikarya</taxon>
        <taxon>Basidiomycota</taxon>
        <taxon>Agaricomycotina</taxon>
        <taxon>Agaricomycetes</taxon>
        <taxon>Cantharellales</taxon>
        <taxon>Ceratobasidiaceae</taxon>
        <taxon>Rhizoctonia</taxon>
    </lineage>
</organism>
<dbReference type="Gene3D" id="2.30.60.10">
    <property type="entry name" value="Cyanovirin-N"/>
    <property type="match status" value="1"/>
</dbReference>
<evidence type="ECO:0000313" key="4">
    <source>
        <dbReference type="Proteomes" id="UP000044841"/>
    </source>
</evidence>
<name>A0A0K6FX21_9AGAM</name>
<dbReference type="Proteomes" id="UP000044841">
    <property type="component" value="Unassembled WGS sequence"/>
</dbReference>
<feature type="signal peptide" evidence="1">
    <location>
        <begin position="1"/>
        <end position="23"/>
    </location>
</feature>
<sequence>MRLTTIFALVGTFMLSATGVVAGGGFSASCSGYYIRDNHFLVANCADGNGGRRDSTLDLNQCIVNAGGRLICQANGGYGASCSGCGIRTGAYMTCECNGTGATIVDLDQCVANYGETSNIRYFRVEQ</sequence>
<keyword evidence="4" id="KW-1185">Reference proteome</keyword>
<evidence type="ECO:0000313" key="3">
    <source>
        <dbReference type="EMBL" id="CUA70522.1"/>
    </source>
</evidence>
<dbReference type="AlphaFoldDB" id="A0A0K6FX21"/>
<proteinExistence type="predicted"/>
<accession>A0A0K6FX21</accession>
<dbReference type="InterPro" id="IPR011058">
    <property type="entry name" value="Cyanovirin-N"/>
</dbReference>
<protein>
    <recommendedName>
        <fullName evidence="2">Cyanovirin-N domain-containing protein</fullName>
    </recommendedName>
</protein>
<dbReference type="SMART" id="SM01111">
    <property type="entry name" value="CVNH"/>
    <property type="match status" value="1"/>
</dbReference>
<feature type="chain" id="PRO_5005502272" description="Cyanovirin-N domain-containing protein" evidence="1">
    <location>
        <begin position="24"/>
        <end position="127"/>
    </location>
</feature>
<evidence type="ECO:0000256" key="1">
    <source>
        <dbReference type="SAM" id="SignalP"/>
    </source>
</evidence>
<dbReference type="PROSITE" id="PS51257">
    <property type="entry name" value="PROKAR_LIPOPROTEIN"/>
    <property type="match status" value="1"/>
</dbReference>
<dbReference type="Pfam" id="PF08881">
    <property type="entry name" value="CVNH"/>
    <property type="match status" value="1"/>
</dbReference>
<dbReference type="EMBL" id="CYGV01001135">
    <property type="protein sequence ID" value="CUA70522.1"/>
    <property type="molecule type" value="Genomic_DNA"/>
</dbReference>
<keyword evidence="1" id="KW-0732">Signal</keyword>
<dbReference type="InterPro" id="IPR036673">
    <property type="entry name" value="Cyanovirin-N_sf"/>
</dbReference>
<feature type="domain" description="Cyanovirin-N" evidence="2">
    <location>
        <begin position="25"/>
        <end position="120"/>
    </location>
</feature>
<evidence type="ECO:0000259" key="2">
    <source>
        <dbReference type="SMART" id="SM01111"/>
    </source>
</evidence>
<reference evidence="3 4" key="1">
    <citation type="submission" date="2015-07" db="EMBL/GenBank/DDBJ databases">
        <authorList>
            <person name="Noorani M."/>
        </authorList>
    </citation>
    <scope>NUCLEOTIDE SEQUENCE [LARGE SCALE GENOMIC DNA]</scope>
    <source>
        <strain evidence="3">BBA 69670</strain>
    </source>
</reference>
<gene>
    <name evidence="3" type="ORF">RSOLAG22IIIB_14223</name>
</gene>